<proteinExistence type="predicted"/>
<protein>
    <submittedName>
        <fullName evidence="3">Uncharacterized protein</fullName>
    </submittedName>
</protein>
<evidence type="ECO:0000256" key="1">
    <source>
        <dbReference type="SAM" id="Coils"/>
    </source>
</evidence>
<comment type="caution">
    <text evidence="3">The sequence shown here is derived from an EMBL/GenBank/DDBJ whole genome shotgun (WGS) entry which is preliminary data.</text>
</comment>
<feature type="compositionally biased region" description="Polar residues" evidence="2">
    <location>
        <begin position="21"/>
        <end position="34"/>
    </location>
</feature>
<keyword evidence="1" id="KW-0175">Coiled coil</keyword>
<dbReference type="Proteomes" id="UP000544095">
    <property type="component" value="Unassembled WGS sequence"/>
</dbReference>
<organism evidence="3 4">
    <name type="scientific">Fusarium pseudoanthophilum</name>
    <dbReference type="NCBI Taxonomy" id="48495"/>
    <lineage>
        <taxon>Eukaryota</taxon>
        <taxon>Fungi</taxon>
        <taxon>Dikarya</taxon>
        <taxon>Ascomycota</taxon>
        <taxon>Pezizomycotina</taxon>
        <taxon>Sordariomycetes</taxon>
        <taxon>Hypocreomycetidae</taxon>
        <taxon>Hypocreales</taxon>
        <taxon>Nectriaceae</taxon>
        <taxon>Fusarium</taxon>
        <taxon>Fusarium fujikuroi species complex</taxon>
    </lineage>
</organism>
<feature type="compositionally biased region" description="Polar residues" evidence="2">
    <location>
        <begin position="1"/>
        <end position="11"/>
    </location>
</feature>
<accession>A0A8H5UNV9</accession>
<evidence type="ECO:0000256" key="2">
    <source>
        <dbReference type="SAM" id="MobiDB-lite"/>
    </source>
</evidence>
<evidence type="ECO:0000313" key="4">
    <source>
        <dbReference type="Proteomes" id="UP000544095"/>
    </source>
</evidence>
<evidence type="ECO:0000313" key="3">
    <source>
        <dbReference type="EMBL" id="KAF5593957.1"/>
    </source>
</evidence>
<name>A0A8H5UNV9_9HYPO</name>
<dbReference type="EMBL" id="JAAOAR010000232">
    <property type="protein sequence ID" value="KAF5593957.1"/>
    <property type="molecule type" value="Genomic_DNA"/>
</dbReference>
<dbReference type="AlphaFoldDB" id="A0A8H5UNV9"/>
<feature type="coiled-coil region" evidence="1">
    <location>
        <begin position="118"/>
        <end position="152"/>
    </location>
</feature>
<feature type="region of interest" description="Disordered" evidence="2">
    <location>
        <begin position="1"/>
        <end position="65"/>
    </location>
</feature>
<reference evidence="3 4" key="1">
    <citation type="submission" date="2020-05" db="EMBL/GenBank/DDBJ databases">
        <title>Identification and distribution of gene clusters putatively required for synthesis of sphingolipid metabolism inhibitors in phylogenetically diverse species of the filamentous fungus Fusarium.</title>
        <authorList>
            <person name="Kim H.-S."/>
            <person name="Busman M."/>
            <person name="Brown D.W."/>
            <person name="Divon H."/>
            <person name="Uhlig S."/>
            <person name="Proctor R.H."/>
        </authorList>
    </citation>
    <scope>NUCLEOTIDE SEQUENCE [LARGE SCALE GENOMIC DNA]</scope>
    <source>
        <strain evidence="3 4">NRRL 25211</strain>
    </source>
</reference>
<keyword evidence="4" id="KW-1185">Reference proteome</keyword>
<sequence>MEYQASQSEMSVDQRNKEPTSENPLMQGCSSAPSTDKHGDTNSISPYESSAAMAGPALPPRPSRQLKADDEFDIQLRDLHRALDTEVKKNKQYEGLLGQSRKKVQELNQVLNHSTAKVEEYKGLLNQSNEQKDELNKALDQTTAEVEDYRALWKQSASDLNSHLVNDRGFRPFDDRFFIEKVILLRRNIRDFAYQYYDDWPADIKHYSDPISEMADVLDLDPNCLCREFSPSSVVRAYIWGFLDNYVFGSNHKESKQKIFNELTNNLIGLLPPNAKTKHLSEQVSSIWDDAVSLDMDMNTQASGIHLYYRHRKEKPMAFDNTKMEVEQERNSSPSSDIVDCILAPALRRRGEADGTRLAETAYLLKMLVLCQAGDGRTRGQKQEEREHAHSGIIRTAASNLRTKFMNY</sequence>
<gene>
    <name evidence="3" type="ORF">FPANT_4992</name>
</gene>